<dbReference type="AlphaFoldDB" id="A8BH61"/>
<comment type="similarity">
    <text evidence="1">Belongs to the eukaryotic ribosomal protein eL19 family.</text>
</comment>
<dbReference type="PDB" id="7PWG">
    <property type="method" value="EM"/>
    <property type="resolution" value="2.75 A"/>
    <property type="chains" value="R=1-196"/>
</dbReference>
<dbReference type="GO" id="GO:0003735">
    <property type="term" value="F:structural constituent of ribosome"/>
    <property type="evidence" value="ECO:0000318"/>
    <property type="project" value="GO_Central"/>
</dbReference>
<dbReference type="EMDB" id="EMD-16225"/>
<dbReference type="FunCoup" id="A8BH61">
    <property type="interactions" value="255"/>
</dbReference>
<evidence type="ECO:0007829" key="9">
    <source>
        <dbReference type="PDB" id="8BR8"/>
    </source>
</evidence>
<dbReference type="STRING" id="184922.A8BH61"/>
<dbReference type="InterPro" id="IPR035970">
    <property type="entry name" value="60S_ribosomal_eL19_sf"/>
</dbReference>
<dbReference type="PDB" id="8BSI">
    <property type="method" value="EM"/>
    <property type="resolution" value="3.40 A"/>
    <property type="chains" value="LS=1-196"/>
</dbReference>
<dbReference type="InterPro" id="IPR039547">
    <property type="entry name" value="Ribosomal_eL19"/>
</dbReference>
<keyword evidence="2 5" id="KW-0689">Ribosomal protein</keyword>
<dbReference type="EMDB" id="EMD-16211"/>
<evidence type="ECO:0000256" key="2">
    <source>
        <dbReference type="ARBA" id="ARBA00022980"/>
    </source>
</evidence>
<evidence type="ECO:0007829" key="8">
    <source>
        <dbReference type="PDB" id="7PWO"/>
    </source>
</evidence>
<dbReference type="InterPro" id="IPR015972">
    <property type="entry name" value="Ribosomal_eL19_dom1"/>
</dbReference>
<dbReference type="PDB" id="8BRM">
    <property type="method" value="EM"/>
    <property type="resolution" value="3.33 A"/>
    <property type="chains" value="LS=1-196"/>
</dbReference>
<evidence type="ECO:0000313" key="5">
    <source>
        <dbReference type="EMBL" id="KAE8301933.1"/>
    </source>
</evidence>
<keyword evidence="7 8" id="KW-0002">3D-structure</keyword>
<dbReference type="FunFam" id="1.10.1650.10:FF:000001">
    <property type="entry name" value="Ribosomal protein L19"/>
    <property type="match status" value="1"/>
</dbReference>
<dbReference type="EMDB" id="EMD-16228"/>
<evidence type="ECO:0000313" key="6">
    <source>
        <dbReference type="Proteomes" id="UP000001548"/>
    </source>
</evidence>
<dbReference type="KEGG" id="gla:GL50803_0016431"/>
<dbReference type="Pfam" id="PF25476">
    <property type="entry name" value="Ribosomal_L19e_C"/>
    <property type="match status" value="1"/>
</dbReference>
<dbReference type="PDB" id="8FRU">
    <property type="method" value="EM"/>
    <property type="resolution" value="2.49 A"/>
    <property type="chains" value="R=1-196"/>
</dbReference>
<keyword evidence="3" id="KW-0687">Ribonucleoprotein</keyword>
<dbReference type="FunFam" id="1.10.1200.240:FF:000001">
    <property type="entry name" value="Ribosomal protein L19"/>
    <property type="match status" value="1"/>
</dbReference>
<evidence type="ECO:0000256" key="3">
    <source>
        <dbReference type="ARBA" id="ARBA00023274"/>
    </source>
</evidence>
<dbReference type="EMDB" id="EMD-13683"/>
<feature type="compositionally biased region" description="Basic residues" evidence="4">
    <location>
        <begin position="62"/>
        <end position="83"/>
    </location>
</feature>
<feature type="region of interest" description="Disordered" evidence="4">
    <location>
        <begin position="62"/>
        <end position="88"/>
    </location>
</feature>
<dbReference type="Proteomes" id="UP000001548">
    <property type="component" value="Unassembled WGS sequence"/>
</dbReference>
<proteinExistence type="evidence at protein level"/>
<dbReference type="Gene3D" id="1.10.1650.10">
    <property type="match status" value="1"/>
</dbReference>
<dbReference type="InterPro" id="IPR057259">
    <property type="entry name" value="Ribosomal_L19e"/>
</dbReference>
<dbReference type="EMBL" id="AACB03000004">
    <property type="protein sequence ID" value="KAE8301933.1"/>
    <property type="molecule type" value="Genomic_DNA"/>
</dbReference>
<dbReference type="GO" id="GO:0006412">
    <property type="term" value="P:translation"/>
    <property type="evidence" value="ECO:0007669"/>
    <property type="project" value="InterPro"/>
</dbReference>
<dbReference type="HOGENOM" id="CLU_083919_0_1_1"/>
<dbReference type="EMDB" id="EMD-29407"/>
<reference evidence="9 10" key="3">
    <citation type="journal article" date="2023" name="Nucleic Acids Res.">
        <title>Insights into translocation mechanism and ribosome evolution from cryo-EM structures of translocation intermediates of Giardia intestinalis.</title>
        <authorList>
            <person name="Majumdar S."/>
            <person name="Emmerich A."/>
            <person name="Krakovka S."/>
            <person name="Mandava C.S."/>
            <person name="Svard S.G."/>
            <person name="Sanyal S."/>
        </authorList>
    </citation>
    <scope>STRUCTURE BY ELECTRON MICROSCOPY (3.25 ANGSTROMS)</scope>
</reference>
<evidence type="ECO:0007829" key="10">
    <source>
        <dbReference type="PDB" id="8BRM"/>
    </source>
</evidence>
<dbReference type="GO" id="GO:0003723">
    <property type="term" value="F:RNA binding"/>
    <property type="evidence" value="ECO:0000318"/>
    <property type="project" value="GO_Central"/>
</dbReference>
<dbReference type="PDB" id="7PWO">
    <property type="method" value="EM"/>
    <property type="resolution" value="2.75 A"/>
    <property type="chains" value="R2=1-196"/>
</dbReference>
<dbReference type="PDB" id="8BR8">
    <property type="method" value="EM"/>
    <property type="resolution" value="3.35 A"/>
    <property type="chains" value="LS=1-196"/>
</dbReference>
<dbReference type="OMA" id="NRVWIDP"/>
<dbReference type="RefSeq" id="XP_001707050.1">
    <property type="nucleotide sequence ID" value="XM_001706998.1"/>
</dbReference>
<dbReference type="EMDB" id="EMD-16226"/>
<dbReference type="SMART" id="SM01416">
    <property type="entry name" value="Ribosomal_L19e"/>
    <property type="match status" value="1"/>
</dbReference>
<dbReference type="VEuPathDB" id="GiardiaDB:GL50803_16431"/>
<dbReference type="GeneID" id="5699945"/>
<sequence>MANLRLQKRLAADVLKCGKRRVRFNPAHEKYIEQASSREAIRSLIESKIIAKLDIKGSSRGRIRARHAAKRLGRHSGHGKRRGTREARMPSKTLWIQRQRVLRRLLSRYRDDEKIDRHLYETLYAKAKGNMFKNKRVLLEHIVGMQKEQELEKKKKEELEQRRKKAEQRCKERAEKVAANRLAFAQTGIFTEKTNK</sequence>
<feature type="region of interest" description="Disordered" evidence="4">
    <location>
        <begin position="150"/>
        <end position="170"/>
    </location>
</feature>
<dbReference type="InterPro" id="IPR057260">
    <property type="entry name" value="Ribosomal_L19e_C"/>
</dbReference>
<dbReference type="HAMAP" id="MF_01475">
    <property type="entry name" value="Ribosomal_eL19"/>
    <property type="match status" value="1"/>
</dbReference>
<organism evidence="5 6">
    <name type="scientific">Giardia intestinalis (strain ATCC 50803 / WB clone C6)</name>
    <name type="common">Giardia lamblia</name>
    <dbReference type="NCBI Taxonomy" id="184922"/>
    <lineage>
        <taxon>Eukaryota</taxon>
        <taxon>Metamonada</taxon>
        <taxon>Diplomonadida</taxon>
        <taxon>Hexamitidae</taxon>
        <taxon>Giardiinae</taxon>
        <taxon>Giardia</taxon>
    </lineage>
</organism>
<dbReference type="PDB" id="8BSJ">
    <property type="method" value="EM"/>
    <property type="resolution" value="6.49 A"/>
    <property type="chains" value="LS=1-196"/>
</dbReference>
<dbReference type="PANTHER" id="PTHR10722">
    <property type="entry name" value="60S RIBOSOMAL PROTEIN L19"/>
    <property type="match status" value="1"/>
</dbReference>
<reference evidence="11" key="4">
    <citation type="journal article" date="2024" name="Structure">
        <title>The Giardia lamblia ribosome structure reveals divergence in several biological pathways and the mode of emetine function.</title>
        <authorList>
            <person name="Eiler D.R."/>
            <person name="Wimberly B.T."/>
            <person name="Bilodeau D.Y."/>
            <person name="Taliaferro J.M."/>
            <person name="Reigan P."/>
            <person name="Rissland O.S."/>
            <person name="Kieft J.S."/>
        </authorList>
    </citation>
    <scope>STRUCTURE BY ELECTRON MICROSCOPY (2.49 ANGSTROMS)</scope>
</reference>
<evidence type="ECO:0000256" key="4">
    <source>
        <dbReference type="SAM" id="MobiDB-lite"/>
    </source>
</evidence>
<dbReference type="InterPro" id="IPR000196">
    <property type="entry name" value="Ribosomal_eL19_dom"/>
</dbReference>
<dbReference type="GO" id="GO:0022625">
    <property type="term" value="C:cytosolic large ribosomal subunit"/>
    <property type="evidence" value="ECO:0000318"/>
    <property type="project" value="GO_Central"/>
</dbReference>
<gene>
    <name evidence="5" type="ORF">GL50803_0016431</name>
</gene>
<comment type="caution">
    <text evidence="5">The sequence shown here is derived from an EMBL/GenBank/DDBJ whole genome shotgun (WGS) entry which is preliminary data.</text>
</comment>
<name>A8BH61_GIAIC</name>
<evidence type="ECO:0000256" key="1">
    <source>
        <dbReference type="ARBA" id="ARBA00011082"/>
    </source>
</evidence>
<dbReference type="EMDB" id="EMD-16235"/>
<evidence type="ECO:0007829" key="7">
    <source>
        <dbReference type="PDB" id="7PWG"/>
    </source>
</evidence>
<protein>
    <submittedName>
        <fullName evidence="5">Ribosomal protein L19</fullName>
    </submittedName>
</protein>
<dbReference type="PDB" id="8BTD">
    <property type="method" value="EM"/>
    <property type="resolution" value="4.90 A"/>
    <property type="chains" value="LS=1-196"/>
</dbReference>
<dbReference type="SMR" id="A8BH61"/>
<dbReference type="SUPFAM" id="SSF48140">
    <property type="entry name" value="Ribosomal protein L19 (L19e)"/>
    <property type="match status" value="1"/>
</dbReference>
<dbReference type="Gene3D" id="1.10.1200.240">
    <property type="match status" value="1"/>
</dbReference>
<dbReference type="Pfam" id="PF01280">
    <property type="entry name" value="Ribosomal_L19e"/>
    <property type="match status" value="1"/>
</dbReference>
<accession>A8BH61</accession>
<reference evidence="7 8" key="2">
    <citation type="journal article" date="2022" name="Nucleic Acids Res.">
        <title>Cryo-EM structure of the ancient eukaryotic ribosome from the human parasite Giardia lamblia.</title>
        <authorList>
            <person name="Hiregange D.G."/>
            <person name="Rivalta A."/>
            <person name="Bose T."/>
            <person name="Breiner-Goldstein E."/>
            <person name="Samiya S."/>
            <person name="Cimicata G."/>
            <person name="Kulakova L."/>
            <person name="Zimmerman E."/>
            <person name="Bashan A."/>
            <person name="Herzberg O."/>
            <person name="Yonath A."/>
        </authorList>
    </citation>
    <scope>STRUCTURE BY ELECTRON MICROSCOPY (2.75 ANGSTROMS)</scope>
</reference>
<dbReference type="EMDB" id="EMD-13681"/>
<evidence type="ECO:0007829" key="11">
    <source>
        <dbReference type="PDB" id="8FRU"/>
    </source>
</evidence>
<keyword evidence="6" id="KW-1185">Reference proteome</keyword>
<dbReference type="PDB" id="8BTR">
    <property type="method" value="EM"/>
    <property type="resolution" value="3.25 A"/>
    <property type="chains" value="LS=1-196"/>
</dbReference>
<reference evidence="5 6" key="1">
    <citation type="journal article" date="2007" name="Science">
        <title>Genomic minimalism in the early diverging intestinal parasite Giardia lamblia.</title>
        <authorList>
            <person name="Morrison H.G."/>
            <person name="McArthur A.G."/>
            <person name="Gillin F.D."/>
            <person name="Aley S.B."/>
            <person name="Adam R.D."/>
            <person name="Olsen G.J."/>
            <person name="Best A.A."/>
            <person name="Cande W.Z."/>
            <person name="Chen F."/>
            <person name="Cipriano M.J."/>
            <person name="Davids B.J."/>
            <person name="Dawson S.C."/>
            <person name="Elmendorf H.G."/>
            <person name="Hehl A.B."/>
            <person name="Holder M.E."/>
            <person name="Huse S.M."/>
            <person name="Kim U.U."/>
            <person name="Lasek-Nesselquist E."/>
            <person name="Manning G."/>
            <person name="Nigam A."/>
            <person name="Nixon J.E."/>
            <person name="Palm D."/>
            <person name="Passamaneck N.E."/>
            <person name="Prabhu A."/>
            <person name="Reich C.I."/>
            <person name="Reiner D.S."/>
            <person name="Samuelson J."/>
            <person name="Svard S.G."/>
            <person name="Sogin M.L."/>
        </authorList>
    </citation>
    <scope>NUCLEOTIDE SEQUENCE [LARGE SCALE GENOMIC DNA]</scope>
    <source>
        <strain evidence="5 6">WB C6</strain>
    </source>
</reference>
<dbReference type="EMDB" id="EMD-16222"/>
<dbReference type="NCBIfam" id="NF006343">
    <property type="entry name" value="PRK08570.1"/>
    <property type="match status" value="1"/>
</dbReference>